<keyword evidence="3" id="KW-1185">Reference proteome</keyword>
<reference evidence="3" key="1">
    <citation type="submission" date="2016-11" db="EMBL/GenBank/DDBJ databases">
        <title>Trade-off between light-utilization and light-protection in marine flavobacteria.</title>
        <authorList>
            <person name="Kumagai Y."/>
            <person name="Yoshizawa S."/>
            <person name="Kogure K."/>
        </authorList>
    </citation>
    <scope>NUCLEOTIDE SEQUENCE [LARGE SCALE GENOMIC DNA]</scope>
    <source>
        <strain evidence="3">SG-18</strain>
    </source>
</reference>
<evidence type="ECO:0000313" key="2">
    <source>
        <dbReference type="EMBL" id="PQJ14732.1"/>
    </source>
</evidence>
<proteinExistence type="predicted"/>
<name>A0A2S7T471_9FLAO</name>
<sequence length="635" mass="71085">MGSFSYFQENFLYMKSMLLGAAFLCFGGLIAQDSLQLADLSSFKSQAGNWQIVGGVEIHPFKDIHDKAPEKKKRRWWQKKNKNKMPEIKALSTEPGTGILINLPSEGKQDALITNWEHGDLMLELEVMMPKGSNSGIYLQGRYEVQLYDSWGVQYPKFSDIGGIYRNWENAPETAFAGIAPSANPARPPGVWQQMKIHFRAPRFNDQGQKTENARFVYVELNGVPMHENVEVPHATGGPISQLEVASGPLMIQGDHGEVAFRNIKYTRFQPATASVSDLTFKAYHGTFNSIEELDKAEVVYEGKSPFIDVRVAEKENNYGLIYEGILHIDQADEYSILAGYGGGARLTLNGKVLDENNTAWSWGGLRSTTYLEPGRYPFKLETIKAAGWWPPVLGFSISTKSTEPVDFHTEESFSRLAYIVPRILVEPEADPKMLRGFVRFEGEKLKSHTMGVGTPEGVHYVYDLESGHVLGMWRGYFVDATPMWRDRGNGSFNPQGDVNWTFDGKGFLNADGEQQFRSTGYSVDAETRLPIFHGKSKHLKYAEKITPNANGTGLQVQMLTESIAEGTQLSQTSLPVYVVAQGKIESIEAGLFKVNERYYIKTANADALRMVEGEGNTQMLTFDMTGTLTYEILW</sequence>
<comment type="caution">
    <text evidence="2">The sequence shown here is derived from an EMBL/GenBank/DDBJ whole genome shotgun (WGS) entry which is preliminary data.</text>
</comment>
<organism evidence="2 3">
    <name type="scientific">Aureicoccus marinus</name>
    <dbReference type="NCBI Taxonomy" id="754435"/>
    <lineage>
        <taxon>Bacteria</taxon>
        <taxon>Pseudomonadati</taxon>
        <taxon>Bacteroidota</taxon>
        <taxon>Flavobacteriia</taxon>
        <taxon>Flavobacteriales</taxon>
        <taxon>Flavobacteriaceae</taxon>
        <taxon>Aureicoccus</taxon>
    </lineage>
</organism>
<dbReference type="InterPro" id="IPR010496">
    <property type="entry name" value="AL/BT2_dom"/>
</dbReference>
<dbReference type="Pfam" id="PF06439">
    <property type="entry name" value="3keto-disac_hyd"/>
    <property type="match status" value="1"/>
</dbReference>
<dbReference type="EMBL" id="MQVX01000001">
    <property type="protein sequence ID" value="PQJ14732.1"/>
    <property type="molecule type" value="Genomic_DNA"/>
</dbReference>
<dbReference type="Gene3D" id="2.60.120.560">
    <property type="entry name" value="Exo-inulinase, domain 1"/>
    <property type="match status" value="1"/>
</dbReference>
<protein>
    <recommendedName>
        <fullName evidence="1">3-keto-alpha-glucoside-1,2-lyase/3-keto-2-hydroxy-glucal hydratase domain-containing protein</fullName>
    </recommendedName>
</protein>
<evidence type="ECO:0000313" key="3">
    <source>
        <dbReference type="Proteomes" id="UP000239366"/>
    </source>
</evidence>
<dbReference type="GO" id="GO:0016787">
    <property type="term" value="F:hydrolase activity"/>
    <property type="evidence" value="ECO:0007669"/>
    <property type="project" value="InterPro"/>
</dbReference>
<gene>
    <name evidence="2" type="ORF">BST99_02310</name>
</gene>
<dbReference type="Proteomes" id="UP000239366">
    <property type="component" value="Unassembled WGS sequence"/>
</dbReference>
<dbReference type="AlphaFoldDB" id="A0A2S7T471"/>
<feature type="domain" description="3-keto-alpha-glucoside-1,2-lyase/3-keto-2-hydroxy-glucal hydratase" evidence="1">
    <location>
        <begin position="77"/>
        <end position="265"/>
    </location>
</feature>
<accession>A0A2S7T471</accession>
<evidence type="ECO:0000259" key="1">
    <source>
        <dbReference type="Pfam" id="PF06439"/>
    </source>
</evidence>